<dbReference type="AlphaFoldDB" id="A0A0S4QP94"/>
<gene>
    <name evidence="2" type="ORF">Ga0074812_107182</name>
</gene>
<protein>
    <submittedName>
        <fullName evidence="2">Uncharacterized protein</fullName>
    </submittedName>
</protein>
<accession>A0A0S4QP94</accession>
<evidence type="ECO:0000313" key="3">
    <source>
        <dbReference type="Proteomes" id="UP000198802"/>
    </source>
</evidence>
<dbReference type="Proteomes" id="UP000198802">
    <property type="component" value="Unassembled WGS sequence"/>
</dbReference>
<feature type="region of interest" description="Disordered" evidence="1">
    <location>
        <begin position="1"/>
        <end position="52"/>
    </location>
</feature>
<keyword evidence="3" id="KW-1185">Reference proteome</keyword>
<name>A0A0S4QP94_9ACTN</name>
<evidence type="ECO:0000256" key="1">
    <source>
        <dbReference type="SAM" id="MobiDB-lite"/>
    </source>
</evidence>
<dbReference type="EMBL" id="FAOZ01000007">
    <property type="protein sequence ID" value="CUU56298.1"/>
    <property type="molecule type" value="Genomic_DNA"/>
</dbReference>
<proteinExistence type="predicted"/>
<sequence>MLSTARSAPKVTRIVTDGFSPGRQTTEPGLVSTRVGGETERLRGISWSARTP</sequence>
<reference evidence="3" key="1">
    <citation type="submission" date="2015-11" db="EMBL/GenBank/DDBJ databases">
        <authorList>
            <person name="Varghese N."/>
        </authorList>
    </citation>
    <scope>NUCLEOTIDE SEQUENCE [LARGE SCALE GENOMIC DNA]</scope>
    <source>
        <strain evidence="3">DSM 45899</strain>
    </source>
</reference>
<organism evidence="2 3">
    <name type="scientific">Parafrankia irregularis</name>
    <dbReference type="NCBI Taxonomy" id="795642"/>
    <lineage>
        <taxon>Bacteria</taxon>
        <taxon>Bacillati</taxon>
        <taxon>Actinomycetota</taxon>
        <taxon>Actinomycetes</taxon>
        <taxon>Frankiales</taxon>
        <taxon>Frankiaceae</taxon>
        <taxon>Parafrankia</taxon>
    </lineage>
</organism>
<evidence type="ECO:0000313" key="2">
    <source>
        <dbReference type="EMBL" id="CUU56298.1"/>
    </source>
</evidence>